<comment type="catalytic activity">
    <reaction evidence="1">
        <text>ATP + protein L-histidine = ADP + protein N-phospho-L-histidine.</text>
        <dbReference type="EC" id="2.7.13.3"/>
    </reaction>
</comment>
<dbReference type="InterPro" id="IPR014310">
    <property type="entry name" value="Sig_transdc_His_kinase_PhoR"/>
</dbReference>
<evidence type="ECO:0000256" key="12">
    <source>
        <dbReference type="ARBA" id="ARBA00022777"/>
    </source>
</evidence>
<gene>
    <name evidence="21" type="ordered locus">Psesu_2052</name>
</gene>
<evidence type="ECO:0000256" key="4">
    <source>
        <dbReference type="ARBA" id="ARBA00019665"/>
    </source>
</evidence>
<evidence type="ECO:0000256" key="8">
    <source>
        <dbReference type="ARBA" id="ARBA00022592"/>
    </source>
</evidence>
<dbReference type="NCBIfam" id="TIGR02966">
    <property type="entry name" value="phoR_proteo"/>
    <property type="match status" value="1"/>
</dbReference>
<evidence type="ECO:0000256" key="16">
    <source>
        <dbReference type="ARBA" id="ARBA00023136"/>
    </source>
</evidence>
<evidence type="ECO:0000259" key="20">
    <source>
        <dbReference type="PROSITE" id="PS50112"/>
    </source>
</evidence>
<dbReference type="GO" id="GO:0000155">
    <property type="term" value="F:phosphorelay sensor kinase activity"/>
    <property type="evidence" value="ECO:0007669"/>
    <property type="project" value="InterPro"/>
</dbReference>
<dbReference type="Pfam" id="PF13188">
    <property type="entry name" value="PAS_8"/>
    <property type="match status" value="1"/>
</dbReference>
<dbReference type="SMART" id="SM00091">
    <property type="entry name" value="PAS"/>
    <property type="match status" value="1"/>
</dbReference>
<keyword evidence="9" id="KW-0808">Transferase</keyword>
<dbReference type="AlphaFoldDB" id="E6WUW4"/>
<organism evidence="21 22">
    <name type="scientific">Pseudoxanthomonas suwonensis (strain 11-1)</name>
    <dbReference type="NCBI Taxonomy" id="743721"/>
    <lineage>
        <taxon>Bacteria</taxon>
        <taxon>Pseudomonadati</taxon>
        <taxon>Pseudomonadota</taxon>
        <taxon>Gammaproteobacteria</taxon>
        <taxon>Lysobacterales</taxon>
        <taxon>Lysobacteraceae</taxon>
        <taxon>Pseudoxanthomonas</taxon>
    </lineage>
</organism>
<feature type="transmembrane region" description="Helical" evidence="18">
    <location>
        <begin position="42"/>
        <end position="59"/>
    </location>
</feature>
<dbReference type="Proteomes" id="UP000008632">
    <property type="component" value="Chromosome"/>
</dbReference>
<dbReference type="InterPro" id="IPR050351">
    <property type="entry name" value="BphY/WalK/GraS-like"/>
</dbReference>
<evidence type="ECO:0000256" key="9">
    <source>
        <dbReference type="ARBA" id="ARBA00022679"/>
    </source>
</evidence>
<dbReference type="EC" id="2.7.13.3" evidence="3"/>
<dbReference type="CDD" id="cd00082">
    <property type="entry name" value="HisKA"/>
    <property type="match status" value="1"/>
</dbReference>
<evidence type="ECO:0000256" key="7">
    <source>
        <dbReference type="ARBA" id="ARBA00022553"/>
    </source>
</evidence>
<dbReference type="InterPro" id="IPR036097">
    <property type="entry name" value="HisK_dim/P_sf"/>
</dbReference>
<dbReference type="InterPro" id="IPR005467">
    <property type="entry name" value="His_kinase_dom"/>
</dbReference>
<keyword evidence="13" id="KW-0067">ATP-binding</keyword>
<dbReference type="RefSeq" id="WP_013535716.1">
    <property type="nucleotide sequence ID" value="NC_014924.1"/>
</dbReference>
<dbReference type="STRING" id="743721.Psesu_2052"/>
<comment type="function">
    <text evidence="17">Member of the two-component regulatory system PhoR/PhoB involved in the phosphate regulon genes expression. PhoR may function as a membrane-associated protein kinase that phosphorylates PhoB in response to environmental signals.</text>
</comment>
<dbReference type="InterPro" id="IPR003661">
    <property type="entry name" value="HisK_dim/P_dom"/>
</dbReference>
<dbReference type="GO" id="GO:0006817">
    <property type="term" value="P:phosphate ion transport"/>
    <property type="evidence" value="ECO:0007669"/>
    <property type="project" value="UniProtKB-KW"/>
</dbReference>
<proteinExistence type="predicted"/>
<reference evidence="21 22" key="1">
    <citation type="submission" date="2011-01" db="EMBL/GenBank/DDBJ databases">
        <title>Complete sequence of Pseudoxanthomonas suwonensis 11-1.</title>
        <authorList>
            <consortium name="US DOE Joint Genome Institute"/>
            <person name="Lucas S."/>
            <person name="Copeland A."/>
            <person name="Lapidus A."/>
            <person name="Cheng J.-F."/>
            <person name="Goodwin L."/>
            <person name="Pitluck S."/>
            <person name="Teshima H."/>
            <person name="Detter J.C."/>
            <person name="Han C."/>
            <person name="Tapia R."/>
            <person name="Land M."/>
            <person name="Hauser L."/>
            <person name="Kyrpides N."/>
            <person name="Ivanova N."/>
            <person name="Ovchinnikova G."/>
            <person name="Siebers A.K."/>
            <person name="Allgaier M."/>
            <person name="Thelen M.P."/>
            <person name="Hugenholtz P."/>
            <person name="Gladden J."/>
            <person name="Woyke T."/>
        </authorList>
    </citation>
    <scope>NUCLEOTIDE SEQUENCE [LARGE SCALE GENOMIC DNA]</scope>
    <source>
        <strain evidence="22">11-1</strain>
    </source>
</reference>
<accession>E6WUW4</accession>
<keyword evidence="12 21" id="KW-0418">Kinase</keyword>
<dbReference type="PROSITE" id="PS50112">
    <property type="entry name" value="PAS"/>
    <property type="match status" value="1"/>
</dbReference>
<dbReference type="Gene3D" id="3.30.450.20">
    <property type="entry name" value="PAS domain"/>
    <property type="match status" value="1"/>
</dbReference>
<dbReference type="eggNOG" id="COG5002">
    <property type="taxonomic scope" value="Bacteria"/>
</dbReference>
<dbReference type="CDD" id="cd00130">
    <property type="entry name" value="PAS"/>
    <property type="match status" value="1"/>
</dbReference>
<dbReference type="PRINTS" id="PR00344">
    <property type="entry name" value="BCTRLSENSOR"/>
</dbReference>
<evidence type="ECO:0000256" key="6">
    <source>
        <dbReference type="ARBA" id="ARBA00022475"/>
    </source>
</evidence>
<dbReference type="InterPro" id="IPR004358">
    <property type="entry name" value="Sig_transdc_His_kin-like_C"/>
</dbReference>
<dbReference type="SUPFAM" id="SSF55785">
    <property type="entry name" value="PYP-like sensor domain (PAS domain)"/>
    <property type="match status" value="1"/>
</dbReference>
<dbReference type="KEGG" id="psu:Psesu_2052"/>
<evidence type="ECO:0000256" key="1">
    <source>
        <dbReference type="ARBA" id="ARBA00000085"/>
    </source>
</evidence>
<evidence type="ECO:0000256" key="2">
    <source>
        <dbReference type="ARBA" id="ARBA00004236"/>
    </source>
</evidence>
<keyword evidence="22" id="KW-1185">Reference proteome</keyword>
<evidence type="ECO:0000256" key="18">
    <source>
        <dbReference type="SAM" id="Phobius"/>
    </source>
</evidence>
<dbReference type="InterPro" id="IPR036890">
    <property type="entry name" value="HATPase_C_sf"/>
</dbReference>
<keyword evidence="5" id="KW-0813">Transport</keyword>
<dbReference type="InterPro" id="IPR035965">
    <property type="entry name" value="PAS-like_dom_sf"/>
</dbReference>
<dbReference type="SMART" id="SM00387">
    <property type="entry name" value="HATPase_c"/>
    <property type="match status" value="1"/>
</dbReference>
<sequence>MDSQPDPRSLAAARFNDPDAAPAPLSAADDAARLRAAWRRTLGSALLVLAGAALAGFAIGRPAALLALAAVALLAWHYWRLHRVLGDLAGRQPEPGRGRDAWGELDRRLRRNQAQMRGRQRRLLDMLRAYRAATAALPDAVVVVDRNTQRILWFNRAATDLLGLQHPRDVGAPVAERLQPLPMAQWMASGRNAEPILDAPAPADERLRLTLRLIPYSDDYWLLVARDVSKLLHLEQMRRDFVANVSHELRTPLTVVHGYLDMLDGEEMPEWAPMLAEMQKQSQRMTQLVEDLLTLSRLESRESLPEETVAMAPVLATLRREAEAFSQGRHVIEVRDLAGCDLLGSTRELHSAFSNLATNAVRYTPSGGTITIEFSRSSDGGAVLAVHDTGYGIPAEHIPRLTERFYRVSSSRSRESGGTGLGLSIVKHVLGLHQARLSIRSSVGQGSVFACHFGPERVRPVHDQATHGATP</sequence>
<keyword evidence="14 18" id="KW-1133">Transmembrane helix</keyword>
<dbReference type="GO" id="GO:0016036">
    <property type="term" value="P:cellular response to phosphate starvation"/>
    <property type="evidence" value="ECO:0007669"/>
    <property type="project" value="TreeGrafter"/>
</dbReference>
<protein>
    <recommendedName>
        <fullName evidence="4">Phosphate regulon sensor protein PhoR</fullName>
        <ecNumber evidence="3">2.7.13.3</ecNumber>
    </recommendedName>
</protein>
<evidence type="ECO:0000256" key="13">
    <source>
        <dbReference type="ARBA" id="ARBA00022840"/>
    </source>
</evidence>
<evidence type="ECO:0000256" key="5">
    <source>
        <dbReference type="ARBA" id="ARBA00022448"/>
    </source>
</evidence>
<dbReference type="InterPro" id="IPR021766">
    <property type="entry name" value="PhoR_N"/>
</dbReference>
<evidence type="ECO:0000256" key="10">
    <source>
        <dbReference type="ARBA" id="ARBA00022692"/>
    </source>
</evidence>
<dbReference type="SMART" id="SM00388">
    <property type="entry name" value="HisKA"/>
    <property type="match status" value="1"/>
</dbReference>
<dbReference type="InterPro" id="IPR003594">
    <property type="entry name" value="HATPase_dom"/>
</dbReference>
<keyword evidence="7" id="KW-0597">Phosphoprotein</keyword>
<evidence type="ECO:0000256" key="3">
    <source>
        <dbReference type="ARBA" id="ARBA00012438"/>
    </source>
</evidence>
<evidence type="ECO:0000313" key="22">
    <source>
        <dbReference type="Proteomes" id="UP000008632"/>
    </source>
</evidence>
<dbReference type="InterPro" id="IPR000014">
    <property type="entry name" value="PAS"/>
</dbReference>
<dbReference type="Gene3D" id="3.30.565.10">
    <property type="entry name" value="Histidine kinase-like ATPase, C-terminal domain"/>
    <property type="match status" value="1"/>
</dbReference>
<dbReference type="HOGENOM" id="CLU_000445_89_2_6"/>
<dbReference type="PROSITE" id="PS50109">
    <property type="entry name" value="HIS_KIN"/>
    <property type="match status" value="1"/>
</dbReference>
<dbReference type="PANTHER" id="PTHR45453:SF1">
    <property type="entry name" value="PHOSPHATE REGULON SENSOR PROTEIN PHOR"/>
    <property type="match status" value="1"/>
</dbReference>
<dbReference type="SUPFAM" id="SSF47384">
    <property type="entry name" value="Homodimeric domain of signal transducing histidine kinase"/>
    <property type="match status" value="1"/>
</dbReference>
<evidence type="ECO:0000256" key="17">
    <source>
        <dbReference type="ARBA" id="ARBA00025207"/>
    </source>
</evidence>
<name>E6WUW4_PSEUU</name>
<keyword evidence="16 18" id="KW-0472">Membrane</keyword>
<evidence type="ECO:0000313" key="21">
    <source>
        <dbReference type="EMBL" id="ADV27888.1"/>
    </source>
</evidence>
<dbReference type="EMBL" id="CP002446">
    <property type="protein sequence ID" value="ADV27888.1"/>
    <property type="molecule type" value="Genomic_DNA"/>
</dbReference>
<comment type="subcellular location">
    <subcellularLocation>
        <location evidence="2">Cell membrane</location>
    </subcellularLocation>
</comment>
<feature type="domain" description="PAS" evidence="20">
    <location>
        <begin position="126"/>
        <end position="180"/>
    </location>
</feature>
<dbReference type="PANTHER" id="PTHR45453">
    <property type="entry name" value="PHOSPHATE REGULON SENSOR PROTEIN PHOR"/>
    <property type="match status" value="1"/>
</dbReference>
<evidence type="ECO:0000256" key="11">
    <source>
        <dbReference type="ARBA" id="ARBA00022741"/>
    </source>
</evidence>
<dbReference type="Gene3D" id="1.10.287.130">
    <property type="match status" value="1"/>
</dbReference>
<dbReference type="Pfam" id="PF11808">
    <property type="entry name" value="PhoR"/>
    <property type="match status" value="1"/>
</dbReference>
<keyword evidence="8" id="KW-0592">Phosphate transport</keyword>
<feature type="domain" description="Histidine kinase" evidence="19">
    <location>
        <begin position="244"/>
        <end position="457"/>
    </location>
</feature>
<evidence type="ECO:0000256" key="14">
    <source>
        <dbReference type="ARBA" id="ARBA00022989"/>
    </source>
</evidence>
<keyword evidence="11" id="KW-0547">Nucleotide-binding</keyword>
<dbReference type="SUPFAM" id="SSF55874">
    <property type="entry name" value="ATPase domain of HSP90 chaperone/DNA topoisomerase II/histidine kinase"/>
    <property type="match status" value="1"/>
</dbReference>
<dbReference type="Pfam" id="PF00512">
    <property type="entry name" value="HisKA"/>
    <property type="match status" value="1"/>
</dbReference>
<keyword evidence="10 18" id="KW-0812">Transmembrane</keyword>
<dbReference type="FunFam" id="1.10.287.130:FF:000001">
    <property type="entry name" value="Two-component sensor histidine kinase"/>
    <property type="match status" value="1"/>
</dbReference>
<dbReference type="Pfam" id="PF02518">
    <property type="entry name" value="HATPase_c"/>
    <property type="match status" value="1"/>
</dbReference>
<dbReference type="GO" id="GO:0005524">
    <property type="term" value="F:ATP binding"/>
    <property type="evidence" value="ECO:0007669"/>
    <property type="project" value="UniProtKB-KW"/>
</dbReference>
<evidence type="ECO:0000256" key="15">
    <source>
        <dbReference type="ARBA" id="ARBA00023012"/>
    </source>
</evidence>
<dbReference type="OrthoDB" id="9813151at2"/>
<evidence type="ECO:0000259" key="19">
    <source>
        <dbReference type="PROSITE" id="PS50109"/>
    </source>
</evidence>
<dbReference type="GO" id="GO:0004721">
    <property type="term" value="F:phosphoprotein phosphatase activity"/>
    <property type="evidence" value="ECO:0007669"/>
    <property type="project" value="InterPro"/>
</dbReference>
<dbReference type="GO" id="GO:0005886">
    <property type="term" value="C:plasma membrane"/>
    <property type="evidence" value="ECO:0007669"/>
    <property type="project" value="UniProtKB-SubCell"/>
</dbReference>
<keyword evidence="15" id="KW-0902">Two-component regulatory system</keyword>
<keyword evidence="6" id="KW-1003">Cell membrane</keyword>